<evidence type="ECO:0000256" key="2">
    <source>
        <dbReference type="ARBA" id="ARBA00022801"/>
    </source>
</evidence>
<dbReference type="SUPFAM" id="SSF53474">
    <property type="entry name" value="alpha/beta-Hydrolases"/>
    <property type="match status" value="1"/>
</dbReference>
<dbReference type="InterPro" id="IPR029058">
    <property type="entry name" value="AB_hydrolase_fold"/>
</dbReference>
<proteinExistence type="inferred from homology"/>
<keyword evidence="2 3" id="KW-0378">Hydrolase</keyword>
<sequence>MSSNLANTLYGKFIGKENENGVLSFKGIPYAKPPVGKLRWKRPIHPEHSNEAFEAYEFGLSCVQPIDEVEFSSVQAQGEDCLTLNIWTRELNVANKPVMVFIHGGGYIGGGSKNPAYDGENFVNRHDIVFVSITYRCNVFGFMDLEEIGGSEYADSRNLGILDQIQALKWIKENISHFGGDDDNITIFGESAGGSSVSLLMTIPEAKGLFHKVIAQSGTSNFMKTVEMAKEITRDFIRITGTNTMEELQSLSIDELRDYSYLLMKEYGYGHELMFSPVTDGKLIPEKPDESIRDGCASGIKLMIGTTMDELAYWKLYYENLEDDEEMNNFLTQVCRVIGPDLGRSKEMINEYLSLESPTNRMSLANEILFRIPAIRFAEYQSKHAPTWMYLFTWPSKIEGLGACHAVEVPFVFHNLNNPLVESFLGENPPEVLADQVQDAWVSFAKNNTPSHPNIPEWPAYDRDKRKTMVIHNEWRMEEDPFRKERLTLEKIYD</sequence>
<dbReference type="RefSeq" id="WP_212952868.1">
    <property type="nucleotide sequence ID" value="NZ_BORJ01000001.1"/>
</dbReference>
<dbReference type="EC" id="3.1.1.-" evidence="3"/>
<organism evidence="5 6">
    <name type="scientific">Siminovitchia terrae</name>
    <name type="common">Bacillus terrae</name>
    <dbReference type="NCBI Taxonomy" id="1914933"/>
    <lineage>
        <taxon>Bacteria</taxon>
        <taxon>Bacillati</taxon>
        <taxon>Bacillota</taxon>
        <taxon>Bacilli</taxon>
        <taxon>Bacillales</taxon>
        <taxon>Bacillaceae</taxon>
        <taxon>Siminovitchia</taxon>
    </lineage>
</organism>
<dbReference type="Proteomes" id="UP000680670">
    <property type="component" value="Unassembled WGS sequence"/>
</dbReference>
<dbReference type="PANTHER" id="PTHR11559">
    <property type="entry name" value="CARBOXYLESTERASE"/>
    <property type="match status" value="1"/>
</dbReference>
<dbReference type="PROSITE" id="PS00941">
    <property type="entry name" value="CARBOXYLESTERASE_B_2"/>
    <property type="match status" value="1"/>
</dbReference>
<dbReference type="Pfam" id="PF00135">
    <property type="entry name" value="COesterase"/>
    <property type="match status" value="1"/>
</dbReference>
<dbReference type="Gene3D" id="3.40.50.1820">
    <property type="entry name" value="alpha/beta hydrolase"/>
    <property type="match status" value="1"/>
</dbReference>
<accession>A0ABQ4KU32</accession>
<protein>
    <recommendedName>
        <fullName evidence="3">Carboxylic ester hydrolase</fullName>
        <ecNumber evidence="3">3.1.1.-</ecNumber>
    </recommendedName>
</protein>
<evidence type="ECO:0000313" key="6">
    <source>
        <dbReference type="Proteomes" id="UP000680670"/>
    </source>
</evidence>
<dbReference type="InterPro" id="IPR019819">
    <property type="entry name" value="Carboxylesterase_B_CS"/>
</dbReference>
<dbReference type="PROSITE" id="PS00122">
    <property type="entry name" value="CARBOXYLESTERASE_B_1"/>
    <property type="match status" value="1"/>
</dbReference>
<dbReference type="InterPro" id="IPR019826">
    <property type="entry name" value="Carboxylesterase_B_AS"/>
</dbReference>
<dbReference type="InterPro" id="IPR002018">
    <property type="entry name" value="CarbesteraseB"/>
</dbReference>
<reference evidence="5 6" key="1">
    <citation type="submission" date="2021-03" db="EMBL/GenBank/DDBJ databases">
        <title>Antimicrobial resistance genes in bacteria isolated from Japanese honey, and their potential for conferring macrolide and lincosamide resistance in the American foulbrood pathogen Paenibacillus larvae.</title>
        <authorList>
            <person name="Okamoto M."/>
            <person name="Kumagai M."/>
            <person name="Kanamori H."/>
            <person name="Takamatsu D."/>
        </authorList>
    </citation>
    <scope>NUCLEOTIDE SEQUENCE [LARGE SCALE GENOMIC DNA]</scope>
    <source>
        <strain evidence="5 6">J6TS1</strain>
    </source>
</reference>
<feature type="domain" description="Carboxylesterase type B" evidence="4">
    <location>
        <begin position="5"/>
        <end position="480"/>
    </location>
</feature>
<evidence type="ECO:0000259" key="4">
    <source>
        <dbReference type="Pfam" id="PF00135"/>
    </source>
</evidence>
<evidence type="ECO:0000313" key="5">
    <source>
        <dbReference type="EMBL" id="GIN94777.1"/>
    </source>
</evidence>
<gene>
    <name evidence="5" type="primary">pnbA_2</name>
    <name evidence="5" type="ORF">J6TS1_06470</name>
</gene>
<dbReference type="InterPro" id="IPR050309">
    <property type="entry name" value="Type-B_Carboxylest/Lipase"/>
</dbReference>
<evidence type="ECO:0000256" key="1">
    <source>
        <dbReference type="ARBA" id="ARBA00005964"/>
    </source>
</evidence>
<comment type="caution">
    <text evidence="5">The sequence shown here is derived from an EMBL/GenBank/DDBJ whole genome shotgun (WGS) entry which is preliminary data.</text>
</comment>
<dbReference type="EMBL" id="BORJ01000001">
    <property type="protein sequence ID" value="GIN94777.1"/>
    <property type="molecule type" value="Genomic_DNA"/>
</dbReference>
<keyword evidence="6" id="KW-1185">Reference proteome</keyword>
<name>A0ABQ4KU32_SIMTE</name>
<comment type="similarity">
    <text evidence="1 3">Belongs to the type-B carboxylesterase/lipase family.</text>
</comment>
<evidence type="ECO:0000256" key="3">
    <source>
        <dbReference type="RuleBase" id="RU361235"/>
    </source>
</evidence>